<dbReference type="EMBL" id="CP092109">
    <property type="protein sequence ID" value="UWZ79925.1"/>
    <property type="molecule type" value="Genomic_DNA"/>
</dbReference>
<keyword evidence="2 6" id="KW-0812">Transmembrane</keyword>
<feature type="transmembrane region" description="Helical" evidence="6">
    <location>
        <begin position="131"/>
        <end position="158"/>
    </location>
</feature>
<dbReference type="InterPro" id="IPR007816">
    <property type="entry name" value="ResB-like_domain"/>
</dbReference>
<evidence type="ECO:0000256" key="5">
    <source>
        <dbReference type="ARBA" id="ARBA00023136"/>
    </source>
</evidence>
<evidence type="ECO:0000259" key="7">
    <source>
        <dbReference type="Pfam" id="PF05140"/>
    </source>
</evidence>
<protein>
    <submittedName>
        <fullName evidence="8">Cytochrome c biogenesis protein ResB</fullName>
    </submittedName>
</protein>
<dbReference type="RefSeq" id="WP_260748278.1">
    <property type="nucleotide sequence ID" value="NZ_CP092109.1"/>
</dbReference>
<feature type="domain" description="ResB-like" evidence="7">
    <location>
        <begin position="41"/>
        <end position="191"/>
    </location>
</feature>
<feature type="transmembrane region" description="Helical" evidence="6">
    <location>
        <begin position="12"/>
        <end position="33"/>
    </location>
</feature>
<keyword evidence="5 6" id="KW-0472">Membrane</keyword>
<sequence length="400" mass="44136">MKIFDFLTSVRLTMVLLLGLALAAVFGTLNVPAPGRYEVYFQSPWFRLAVALLAVNMAACTLKTIGRNRRDRDTWFTRLVAGAATLKSDLDPGADRDALEQRLQGAGYGIQRRGDLLVAEQGRLGRWGSTVVHVSVLVIMAGALASGLGFVGTLNIYVDHESDTYFDWQEQADLPLGFTFRLDAFSAEYHPIDIEITAYEPATRRELRTWVTREGDSIEFPEAGVGARVRGFDPHLRILTLDLFAGGRALGEYRASAGAKTFWEGVDVGVIFMPTGFRDPILRETRSTVSILEEGRVVAAGEISINRPLVHEGVAIYQTAFDRDPYGFWYAGFQFSRDPGKPLVWTGSITLMLGLLLTFLLPYRVVGLVEVDGAPRLVALRGFHGEGGAISFERLRDAIL</sequence>
<evidence type="ECO:0000256" key="6">
    <source>
        <dbReference type="SAM" id="Phobius"/>
    </source>
</evidence>
<organism evidence="8 9">
    <name type="scientific">Geoalkalibacter halelectricus</name>
    <dbReference type="NCBI Taxonomy" id="2847045"/>
    <lineage>
        <taxon>Bacteria</taxon>
        <taxon>Pseudomonadati</taxon>
        <taxon>Thermodesulfobacteriota</taxon>
        <taxon>Desulfuromonadia</taxon>
        <taxon>Desulfuromonadales</taxon>
        <taxon>Geoalkalibacteraceae</taxon>
        <taxon>Geoalkalibacter</taxon>
    </lineage>
</organism>
<feature type="transmembrane region" description="Helical" evidence="6">
    <location>
        <begin position="343"/>
        <end position="361"/>
    </location>
</feature>
<keyword evidence="4 6" id="KW-1133">Transmembrane helix</keyword>
<reference evidence="8" key="1">
    <citation type="journal article" date="2022" name="Environ. Microbiol.">
        <title>Geoalkalibacter halelectricus SAP #1 sp. nov. possessing extracellular electron transfer and mineral#reducing capabilities from a haloalkaline environment.</title>
        <authorList>
            <person name="Yadav S."/>
            <person name="Singh R."/>
            <person name="Sundharam S.S."/>
            <person name="Chaudhary S."/>
            <person name="Krishnamurthi S."/>
            <person name="Patil S.A."/>
        </authorList>
    </citation>
    <scope>NUCLEOTIDE SEQUENCE</scope>
    <source>
        <strain evidence="8">SAP-1</strain>
    </source>
</reference>
<evidence type="ECO:0000256" key="3">
    <source>
        <dbReference type="ARBA" id="ARBA00022748"/>
    </source>
</evidence>
<dbReference type="Pfam" id="PF05140">
    <property type="entry name" value="ResB"/>
    <property type="match status" value="2"/>
</dbReference>
<evidence type="ECO:0000313" key="9">
    <source>
        <dbReference type="Proteomes" id="UP001060414"/>
    </source>
</evidence>
<dbReference type="InterPro" id="IPR023494">
    <property type="entry name" value="Cyt_c_bgen_Ccs1/CcsB/ResB"/>
</dbReference>
<evidence type="ECO:0000256" key="2">
    <source>
        <dbReference type="ARBA" id="ARBA00022692"/>
    </source>
</evidence>
<dbReference type="PANTHER" id="PTHR31566">
    <property type="entry name" value="CYTOCHROME C BIOGENESIS PROTEIN CCS1, CHLOROPLASTIC"/>
    <property type="match status" value="1"/>
</dbReference>
<dbReference type="Proteomes" id="UP001060414">
    <property type="component" value="Chromosome"/>
</dbReference>
<evidence type="ECO:0000256" key="4">
    <source>
        <dbReference type="ARBA" id="ARBA00022989"/>
    </source>
</evidence>
<evidence type="ECO:0000256" key="1">
    <source>
        <dbReference type="ARBA" id="ARBA00004141"/>
    </source>
</evidence>
<feature type="transmembrane region" description="Helical" evidence="6">
    <location>
        <begin position="45"/>
        <end position="62"/>
    </location>
</feature>
<evidence type="ECO:0000313" key="8">
    <source>
        <dbReference type="EMBL" id="UWZ79925.1"/>
    </source>
</evidence>
<accession>A0ABY5ZPV7</accession>
<keyword evidence="9" id="KW-1185">Reference proteome</keyword>
<keyword evidence="3" id="KW-0201">Cytochrome c-type biogenesis</keyword>
<comment type="subcellular location">
    <subcellularLocation>
        <location evidence="1">Membrane</location>
        <topology evidence="1">Multi-pass membrane protein</topology>
    </subcellularLocation>
</comment>
<gene>
    <name evidence="8" type="ORF">L9S41_00660</name>
</gene>
<feature type="domain" description="ResB-like" evidence="7">
    <location>
        <begin position="330"/>
        <end position="364"/>
    </location>
</feature>
<proteinExistence type="predicted"/>
<name>A0ABY5ZPV7_9BACT</name>
<dbReference type="PANTHER" id="PTHR31566:SF0">
    <property type="entry name" value="CYTOCHROME C BIOGENESIS PROTEIN CCS1, CHLOROPLASTIC"/>
    <property type="match status" value="1"/>
</dbReference>